<feature type="compositionally biased region" description="Basic and acidic residues" evidence="1">
    <location>
        <begin position="250"/>
        <end position="274"/>
    </location>
</feature>
<sequence>MSASTPVVLLGVRESRRQERRMLPAGGKCPAISAEQRRAGVARCYLSKLTGKLIEEEQRLSAAVTIGGGTYKATIDTGATASFISKELAEDLAPLGKITRIRRQYKDFSKDAQRILRKESKDTSKDAQRILRKESKDTSKDAQRMLQKESKDTSKDAQRILRKESKDTSKDSQRILRANSKDTSKDSKGILQIDSKDTTGQLQRCNETHKGHQENVKNTKGAPNLGGEWSPGEPAGSQDPRQTGALGPTDTEHRTDDAKDRAIDANANTERDGGRPPLKRQHSGPEVSEVVARPKLSRTVSVPGGQRWREIAEHEWPEGIAEAPAVKEARILIGRRSLRYKVTSKDAQRILRKESKDTSKDAQRILRKESKDTSKDAQRMLRKESKDTSKDAQRILRKESKDTSKDVQRILRKESKDTSKDAQRILRKESKDSSKDAQRMLRKESRDTSKDSQRILRK</sequence>
<accession>A0ABM4TXK1</accession>
<protein>
    <submittedName>
        <fullName evidence="3">Cylicin-1-like</fullName>
    </submittedName>
</protein>
<feature type="region of interest" description="Disordered" evidence="1">
    <location>
        <begin position="344"/>
        <end position="458"/>
    </location>
</feature>
<reference evidence="2" key="1">
    <citation type="submission" date="2025-05" db="UniProtKB">
        <authorList>
            <consortium name="RefSeq"/>
        </authorList>
    </citation>
    <scope>NUCLEOTIDE SEQUENCE [LARGE SCALE GENOMIC DNA]</scope>
</reference>
<dbReference type="Gene3D" id="2.40.70.10">
    <property type="entry name" value="Acid Proteases"/>
    <property type="match status" value="1"/>
</dbReference>
<feature type="compositionally biased region" description="Basic and acidic residues" evidence="1">
    <location>
        <begin position="206"/>
        <end position="217"/>
    </location>
</feature>
<dbReference type="RefSeq" id="XP_070854697.1">
    <property type="nucleotide sequence ID" value="XM_070998596.1"/>
</dbReference>
<keyword evidence="2" id="KW-1185">Reference proteome</keyword>
<feature type="region of interest" description="Disordered" evidence="1">
    <location>
        <begin position="117"/>
        <end position="302"/>
    </location>
</feature>
<name>A0ABM4TXK1_DROSZ</name>
<evidence type="ECO:0000313" key="3">
    <source>
        <dbReference type="RefSeq" id="XP_070854697.1"/>
    </source>
</evidence>
<proteinExistence type="predicted"/>
<feature type="compositionally biased region" description="Basic and acidic residues" evidence="1">
    <location>
        <begin position="117"/>
        <end position="188"/>
    </location>
</feature>
<evidence type="ECO:0000256" key="1">
    <source>
        <dbReference type="SAM" id="MobiDB-lite"/>
    </source>
</evidence>
<dbReference type="GeneID" id="139354373"/>
<organism evidence="2 3">
    <name type="scientific">Drosophila suzukii</name>
    <name type="common">Spotted-wing drosophila fruit fly</name>
    <dbReference type="NCBI Taxonomy" id="28584"/>
    <lineage>
        <taxon>Eukaryota</taxon>
        <taxon>Metazoa</taxon>
        <taxon>Ecdysozoa</taxon>
        <taxon>Arthropoda</taxon>
        <taxon>Hexapoda</taxon>
        <taxon>Insecta</taxon>
        <taxon>Pterygota</taxon>
        <taxon>Neoptera</taxon>
        <taxon>Endopterygota</taxon>
        <taxon>Diptera</taxon>
        <taxon>Brachycera</taxon>
        <taxon>Muscomorpha</taxon>
        <taxon>Ephydroidea</taxon>
        <taxon>Drosophilidae</taxon>
        <taxon>Drosophila</taxon>
        <taxon>Sophophora</taxon>
    </lineage>
</organism>
<dbReference type="PROSITE" id="PS00141">
    <property type="entry name" value="ASP_PROTEASE"/>
    <property type="match status" value="1"/>
</dbReference>
<dbReference type="InterPro" id="IPR001969">
    <property type="entry name" value="Aspartic_peptidase_AS"/>
</dbReference>
<dbReference type="Proteomes" id="UP001652628">
    <property type="component" value="Chromosome 2"/>
</dbReference>
<evidence type="ECO:0000313" key="2">
    <source>
        <dbReference type="Proteomes" id="UP001652628"/>
    </source>
</evidence>
<reference evidence="3" key="2">
    <citation type="submission" date="2025-08" db="UniProtKB">
        <authorList>
            <consortium name="RefSeq"/>
        </authorList>
    </citation>
    <scope>IDENTIFICATION</scope>
</reference>
<dbReference type="InterPro" id="IPR021109">
    <property type="entry name" value="Peptidase_aspartic_dom_sf"/>
</dbReference>
<gene>
    <name evidence="3" type="primary">LOC139354373</name>
</gene>
<dbReference type="SUPFAM" id="SSF50630">
    <property type="entry name" value="Acid proteases"/>
    <property type="match status" value="1"/>
</dbReference>